<evidence type="ECO:0000313" key="4">
    <source>
        <dbReference type="Proteomes" id="UP000001416"/>
    </source>
</evidence>
<dbReference type="KEGG" id="neu:NE0137"/>
<keyword evidence="4" id="KW-1185">Reference proteome</keyword>
<accession>Q82XW1</accession>
<dbReference type="EMBL" id="AL954747">
    <property type="protein sequence ID" value="CAD84048.1"/>
    <property type="molecule type" value="Genomic_DNA"/>
</dbReference>
<dbReference type="SUPFAM" id="SSF52833">
    <property type="entry name" value="Thioredoxin-like"/>
    <property type="match status" value="1"/>
</dbReference>
<reference evidence="3 4" key="1">
    <citation type="journal article" date="2003" name="J. Bacteriol.">
        <title>Complete genome sequence of the ammonia-oxidizing bacterium and obligate chemolithoautotroph Nitrosomonas europaea.</title>
        <authorList>
            <person name="Chain P."/>
            <person name="Lamerdin J."/>
            <person name="Larimer F."/>
            <person name="Regala W."/>
            <person name="Land M."/>
            <person name="Hauser L."/>
            <person name="Hooper A."/>
            <person name="Klotz M."/>
            <person name="Norton J."/>
            <person name="Sayavedra-Soto L."/>
            <person name="Arciero D."/>
            <person name="Hommes N."/>
            <person name="Whittaker M."/>
            <person name="Arp D."/>
        </authorList>
    </citation>
    <scope>NUCLEOTIDE SEQUENCE [LARGE SCALE GENOMIC DNA]</scope>
    <source>
        <strain evidence="4">ATCC 19718 / CIP 103999 / KCTC 2705 / NBRC 14298</strain>
    </source>
</reference>
<feature type="compositionally biased region" description="Polar residues" evidence="1">
    <location>
        <begin position="197"/>
        <end position="208"/>
    </location>
</feature>
<dbReference type="CDD" id="cd02966">
    <property type="entry name" value="TlpA_like_family"/>
    <property type="match status" value="1"/>
</dbReference>
<organism evidence="3 4">
    <name type="scientific">Nitrosomonas europaea (strain ATCC 19718 / CIP 103999 / KCTC 2705 / NBRC 14298)</name>
    <dbReference type="NCBI Taxonomy" id="228410"/>
    <lineage>
        <taxon>Bacteria</taxon>
        <taxon>Pseudomonadati</taxon>
        <taxon>Pseudomonadota</taxon>
        <taxon>Betaproteobacteria</taxon>
        <taxon>Nitrosomonadales</taxon>
        <taxon>Nitrosomonadaceae</taxon>
        <taxon>Nitrosomonas</taxon>
    </lineage>
</organism>
<evidence type="ECO:0000313" key="3">
    <source>
        <dbReference type="EMBL" id="CAD84048.1"/>
    </source>
</evidence>
<evidence type="ECO:0000256" key="1">
    <source>
        <dbReference type="SAM" id="MobiDB-lite"/>
    </source>
</evidence>
<dbReference type="Pfam" id="PF00578">
    <property type="entry name" value="AhpC-TSA"/>
    <property type="match status" value="1"/>
</dbReference>
<dbReference type="PANTHER" id="PTHR42852">
    <property type="entry name" value="THIOL:DISULFIDE INTERCHANGE PROTEIN DSBE"/>
    <property type="match status" value="1"/>
</dbReference>
<gene>
    <name evidence="3" type="ordered locus">NE0137</name>
</gene>
<dbReference type="GO" id="GO:0016491">
    <property type="term" value="F:oxidoreductase activity"/>
    <property type="evidence" value="ECO:0007669"/>
    <property type="project" value="InterPro"/>
</dbReference>
<dbReference type="PANTHER" id="PTHR42852:SF13">
    <property type="entry name" value="PROTEIN DIPZ"/>
    <property type="match status" value="1"/>
</dbReference>
<feature type="domain" description="Alkyl hydroperoxide reductase subunit C/ Thiol specific antioxidant" evidence="2">
    <location>
        <begin position="50"/>
        <end position="164"/>
    </location>
</feature>
<dbReference type="Gene3D" id="3.40.30.10">
    <property type="entry name" value="Glutaredoxin"/>
    <property type="match status" value="1"/>
</dbReference>
<dbReference type="InterPro" id="IPR050553">
    <property type="entry name" value="Thioredoxin_ResA/DsbE_sf"/>
</dbReference>
<evidence type="ECO:0000259" key="2">
    <source>
        <dbReference type="Pfam" id="PF00578"/>
    </source>
</evidence>
<dbReference type="InterPro" id="IPR036249">
    <property type="entry name" value="Thioredoxin-like_sf"/>
</dbReference>
<protein>
    <recommendedName>
        <fullName evidence="2">Alkyl hydroperoxide reductase subunit C/ Thiol specific antioxidant domain-containing protein</fullName>
    </recommendedName>
</protein>
<dbReference type="Proteomes" id="UP000001416">
    <property type="component" value="Chromosome"/>
</dbReference>
<feature type="region of interest" description="Disordered" evidence="1">
    <location>
        <begin position="191"/>
        <end position="218"/>
    </location>
</feature>
<dbReference type="eggNOG" id="COG0526">
    <property type="taxonomic scope" value="Bacteria"/>
</dbReference>
<dbReference type="PhylomeDB" id="Q82XW1"/>
<sequence>MRPAARVIIAPAKMFLFSVTYLTVEIMKKSTTVEKIKAPELITSDWLNTPQPVTLASLRGKVVLMHAFQMLCPGCVQQGIPQTQRIFDEFDPDRVAVIGLHTVFEHHEVMGRDALEVFAYEYRLRFPIGIDKPNEQHSIPHTMMTYHMQGTPTTILVDKTGHLRLHKFGHVSDLLLGVSIGTLLAEEVSDEELAAGSTDSAGNESDTQPGCDADGCRV</sequence>
<dbReference type="STRING" id="228410.NE0137"/>
<dbReference type="AlphaFoldDB" id="Q82XW1"/>
<name>Q82XW1_NITEU</name>
<dbReference type="HOGENOM" id="CLU_127635_0_0_4"/>
<dbReference type="GO" id="GO:0016209">
    <property type="term" value="F:antioxidant activity"/>
    <property type="evidence" value="ECO:0007669"/>
    <property type="project" value="InterPro"/>
</dbReference>
<dbReference type="InterPro" id="IPR000866">
    <property type="entry name" value="AhpC/TSA"/>
</dbReference>
<proteinExistence type="predicted"/>